<dbReference type="OrthoDB" id="9808936at2"/>
<dbReference type="NCBIfam" id="TIGR01133">
    <property type="entry name" value="murG"/>
    <property type="match status" value="1"/>
</dbReference>
<dbReference type="CDD" id="cd03785">
    <property type="entry name" value="GT28_MurG"/>
    <property type="match status" value="1"/>
</dbReference>
<proteinExistence type="inferred from homology"/>
<evidence type="ECO:0000256" key="1">
    <source>
        <dbReference type="ARBA" id="ARBA00022475"/>
    </source>
</evidence>
<dbReference type="InterPro" id="IPR006009">
    <property type="entry name" value="GlcNAc_MurG"/>
</dbReference>
<dbReference type="Proteomes" id="UP000008641">
    <property type="component" value="Chromosome"/>
</dbReference>
<dbReference type="RefSeq" id="WP_013597790.1">
    <property type="nucleotide sequence ID" value="NC_015144.1"/>
</dbReference>
<evidence type="ECO:0000256" key="10">
    <source>
        <dbReference type="HAMAP-Rule" id="MF_00033"/>
    </source>
</evidence>
<dbReference type="GO" id="GO:0051301">
    <property type="term" value="P:cell division"/>
    <property type="evidence" value="ECO:0007669"/>
    <property type="project" value="UniProtKB-KW"/>
</dbReference>
<dbReference type="STRING" id="865938.Weevi_0684"/>
<dbReference type="HOGENOM" id="CLU_037404_0_1_10"/>
<evidence type="ECO:0000256" key="7">
    <source>
        <dbReference type="ARBA" id="ARBA00023136"/>
    </source>
</evidence>
<dbReference type="GO" id="GO:0071555">
    <property type="term" value="P:cell wall organization"/>
    <property type="evidence" value="ECO:0007669"/>
    <property type="project" value="UniProtKB-KW"/>
</dbReference>
<dbReference type="KEGG" id="wvi:Weevi_0684"/>
<organism evidence="13 14">
    <name type="scientific">Weeksella virosa (strain ATCC 43766 / DSM 16922 / JCM 21250 / CCUG 30538 / CDC 9751 / IAM 14551 / NBRC 16016 / NCTC 11634 / CL345/78)</name>
    <dbReference type="NCBI Taxonomy" id="865938"/>
    <lineage>
        <taxon>Bacteria</taxon>
        <taxon>Pseudomonadati</taxon>
        <taxon>Bacteroidota</taxon>
        <taxon>Flavobacteriia</taxon>
        <taxon>Flavobacteriales</taxon>
        <taxon>Weeksellaceae</taxon>
        <taxon>Weeksella</taxon>
    </lineage>
</organism>
<keyword evidence="2 10" id="KW-0132">Cell division</keyword>
<dbReference type="PANTHER" id="PTHR21015">
    <property type="entry name" value="UDP-N-ACETYLGLUCOSAMINE--N-ACETYLMURAMYL-(PENTAPEPTIDE) PYROPHOSPHORYL-UNDECAPRENOL N-ACETYLGLUCOSAMINE TRANSFERASE 1"/>
    <property type="match status" value="1"/>
</dbReference>
<dbReference type="eggNOG" id="COG0707">
    <property type="taxonomic scope" value="Bacteria"/>
</dbReference>
<dbReference type="PANTHER" id="PTHR21015:SF22">
    <property type="entry name" value="GLYCOSYLTRANSFERASE"/>
    <property type="match status" value="1"/>
</dbReference>
<feature type="binding site" evidence="10">
    <location>
        <position position="204"/>
    </location>
    <ligand>
        <name>UDP-N-acetyl-alpha-D-glucosamine</name>
        <dbReference type="ChEBI" id="CHEBI:57705"/>
    </ligand>
</feature>
<keyword evidence="9 10" id="KW-0961">Cell wall biogenesis/degradation</keyword>
<feature type="binding site" evidence="10">
    <location>
        <position position="302"/>
    </location>
    <ligand>
        <name>UDP-N-acetyl-alpha-D-glucosamine</name>
        <dbReference type="ChEBI" id="CHEBI:57705"/>
    </ligand>
</feature>
<dbReference type="Pfam" id="PF03033">
    <property type="entry name" value="Glyco_transf_28"/>
    <property type="match status" value="1"/>
</dbReference>
<comment type="caution">
    <text evidence="10">Lacks conserved residue(s) required for the propagation of feature annotation.</text>
</comment>
<evidence type="ECO:0000256" key="3">
    <source>
        <dbReference type="ARBA" id="ARBA00022676"/>
    </source>
</evidence>
<dbReference type="SUPFAM" id="SSF53756">
    <property type="entry name" value="UDP-Glycosyltransferase/glycogen phosphorylase"/>
    <property type="match status" value="1"/>
</dbReference>
<reference evidence="14" key="2">
    <citation type="journal article" date="2011" name="Stand. Genomic Sci.">
        <title>Complete genome sequence of Weeksella virosa type strain (9751T).</title>
        <authorList>
            <person name="Lang E."/>
            <person name="Teshima H."/>
            <person name="Lucas S."/>
            <person name="Lapidus A."/>
            <person name="Hammon N."/>
            <person name="Deshpande S."/>
            <person name="Nolan M."/>
            <person name="Cheng J."/>
            <person name="Pitluck S."/>
            <person name="Liolios K."/>
            <person name="Pagani I."/>
            <person name="Mikhailova N."/>
            <person name="Ivanova N."/>
            <person name="Mavromatis K."/>
            <person name="Pati A."/>
            <person name="Tapia R."/>
            <person name="Han C."/>
            <person name="Goodwin L."/>
            <person name="Chen A."/>
            <person name="Palaniappan K."/>
            <person name="Land M."/>
            <person name="Hauser L."/>
            <person name="Chang Y."/>
            <person name="Jeffries C."/>
            <person name="Brambilla E."/>
            <person name="Kopitz M."/>
            <person name="Rohde M."/>
            <person name="Goker M."/>
            <person name="Tindall B."/>
            <person name="Detter J."/>
            <person name="Woyke T."/>
            <person name="Bristow J."/>
            <person name="Eisen J."/>
            <person name="Markowitz V."/>
            <person name="Hugenholtz P."/>
            <person name="Klenk H."/>
            <person name="Kyrpides N."/>
        </authorList>
    </citation>
    <scope>NUCLEOTIDE SEQUENCE [LARGE SCALE GENOMIC DNA]</scope>
    <source>
        <strain evidence="14">ATCC 43766 / DSM 16922 / JCM 21250 / NBRC 16016 / NCTC 11634 / CL345/78</strain>
    </source>
</reference>
<keyword evidence="14" id="KW-1185">Reference proteome</keyword>
<keyword evidence="10" id="KW-0997">Cell inner membrane</keyword>
<comment type="subcellular location">
    <subcellularLocation>
        <location evidence="10">Cell inner membrane</location>
        <topology evidence="10">Peripheral membrane protein</topology>
        <orientation evidence="10">Cytoplasmic side</orientation>
    </subcellularLocation>
</comment>
<dbReference type="GO" id="GO:0005886">
    <property type="term" value="C:plasma membrane"/>
    <property type="evidence" value="ECO:0007669"/>
    <property type="project" value="UniProtKB-SubCell"/>
</dbReference>
<dbReference type="GO" id="GO:0005975">
    <property type="term" value="P:carbohydrate metabolic process"/>
    <property type="evidence" value="ECO:0007669"/>
    <property type="project" value="InterPro"/>
</dbReference>
<keyword evidence="7 10" id="KW-0472">Membrane</keyword>
<feature type="binding site" evidence="10">
    <location>
        <position position="132"/>
    </location>
    <ligand>
        <name>UDP-N-acetyl-alpha-D-glucosamine</name>
        <dbReference type="ChEBI" id="CHEBI:57705"/>
    </ligand>
</feature>
<keyword evidence="1 10" id="KW-1003">Cell membrane</keyword>
<protein>
    <recommendedName>
        <fullName evidence="10">UDP-N-acetylglucosamine--N-acetylmuramyl-(pentapeptide) pyrophosphoryl-undecaprenol N-acetylglucosamine transferase</fullName>
        <ecNumber evidence="10">2.4.1.227</ecNumber>
    </recommendedName>
    <alternativeName>
        <fullName evidence="10">Undecaprenyl-PP-MurNAc-pentapeptide-UDPGlcNAc GlcNAc transferase</fullName>
    </alternativeName>
</protein>
<keyword evidence="3 10" id="KW-0328">Glycosyltransferase</keyword>
<dbReference type="InterPro" id="IPR007235">
    <property type="entry name" value="Glyco_trans_28_C"/>
</dbReference>
<feature type="binding site" evidence="10">
    <location>
        <position position="257"/>
    </location>
    <ligand>
        <name>UDP-N-acetyl-alpha-D-glucosamine</name>
        <dbReference type="ChEBI" id="CHEBI:57705"/>
    </ligand>
</feature>
<comment type="similarity">
    <text evidence="10">Belongs to the glycosyltransferase 28 family. MurG subfamily.</text>
</comment>
<gene>
    <name evidence="10" type="primary">murG</name>
    <name evidence="13" type="ordered locus">Weevi_0684</name>
</gene>
<evidence type="ECO:0000259" key="12">
    <source>
        <dbReference type="Pfam" id="PF04101"/>
    </source>
</evidence>
<dbReference type="GO" id="GO:0050511">
    <property type="term" value="F:undecaprenyldiphospho-muramoylpentapeptide beta-N-acetylglucosaminyltransferase activity"/>
    <property type="evidence" value="ECO:0007669"/>
    <property type="project" value="UniProtKB-UniRule"/>
</dbReference>
<dbReference type="GO" id="GO:0008360">
    <property type="term" value="P:regulation of cell shape"/>
    <property type="evidence" value="ECO:0007669"/>
    <property type="project" value="UniProtKB-KW"/>
</dbReference>
<evidence type="ECO:0000256" key="9">
    <source>
        <dbReference type="ARBA" id="ARBA00023316"/>
    </source>
</evidence>
<evidence type="ECO:0000313" key="14">
    <source>
        <dbReference type="Proteomes" id="UP000008641"/>
    </source>
</evidence>
<comment type="catalytic activity">
    <reaction evidence="10">
        <text>di-trans,octa-cis-undecaprenyl diphospho-N-acetyl-alpha-D-muramoyl-L-alanyl-D-glutamyl-meso-2,6-diaminopimeloyl-D-alanyl-D-alanine + UDP-N-acetyl-alpha-D-glucosamine = di-trans,octa-cis-undecaprenyl diphospho-[N-acetyl-alpha-D-glucosaminyl-(1-&gt;4)]-N-acetyl-alpha-D-muramoyl-L-alanyl-D-glutamyl-meso-2,6-diaminopimeloyl-D-alanyl-D-alanine + UDP + H(+)</text>
        <dbReference type="Rhea" id="RHEA:31227"/>
        <dbReference type="ChEBI" id="CHEBI:15378"/>
        <dbReference type="ChEBI" id="CHEBI:57705"/>
        <dbReference type="ChEBI" id="CHEBI:58223"/>
        <dbReference type="ChEBI" id="CHEBI:61387"/>
        <dbReference type="ChEBI" id="CHEBI:61388"/>
        <dbReference type="EC" id="2.4.1.227"/>
    </reaction>
</comment>
<feature type="domain" description="Glycosyltransferase family 28 N-terminal" evidence="11">
    <location>
        <begin position="11"/>
        <end position="149"/>
    </location>
</feature>
<dbReference type="EC" id="2.4.1.227" evidence="10"/>
<evidence type="ECO:0000256" key="2">
    <source>
        <dbReference type="ARBA" id="ARBA00022618"/>
    </source>
</evidence>
<accession>F0P052</accession>
<keyword evidence="8 10" id="KW-0131">Cell cycle</keyword>
<evidence type="ECO:0000256" key="5">
    <source>
        <dbReference type="ARBA" id="ARBA00022960"/>
    </source>
</evidence>
<dbReference type="Gene3D" id="3.40.50.2000">
    <property type="entry name" value="Glycogen Phosphorylase B"/>
    <property type="match status" value="2"/>
</dbReference>
<feature type="binding site" evidence="10">
    <location>
        <position position="172"/>
    </location>
    <ligand>
        <name>UDP-N-acetyl-alpha-D-glucosamine</name>
        <dbReference type="ChEBI" id="CHEBI:57705"/>
    </ligand>
</feature>
<dbReference type="Pfam" id="PF04101">
    <property type="entry name" value="Glyco_tran_28_C"/>
    <property type="match status" value="1"/>
</dbReference>
<dbReference type="GO" id="GO:0051991">
    <property type="term" value="F:UDP-N-acetyl-D-glucosamine:N-acetylmuramoyl-L-alanyl-D-glutamyl-meso-2,6-diaminopimelyl-D-alanyl-D-alanine-diphosphoundecaprenol 4-beta-N-acetylglucosaminlytransferase activity"/>
    <property type="evidence" value="ECO:0007669"/>
    <property type="project" value="RHEA"/>
</dbReference>
<dbReference type="UniPathway" id="UPA00219"/>
<dbReference type="GO" id="GO:0009252">
    <property type="term" value="P:peptidoglycan biosynthetic process"/>
    <property type="evidence" value="ECO:0007669"/>
    <property type="project" value="UniProtKB-UniRule"/>
</dbReference>
<dbReference type="AlphaFoldDB" id="F0P052"/>
<feature type="domain" description="Glycosyl transferase family 28 C-terminal" evidence="12">
    <location>
        <begin position="198"/>
        <end position="358"/>
    </location>
</feature>
<reference evidence="13 14" key="1">
    <citation type="journal article" date="2011" name="Stand. Genomic Sci.">
        <title>Complete genome sequence of Weeksella virosa type strain (9751).</title>
        <authorList>
            <person name="Lang E."/>
            <person name="Teshima H."/>
            <person name="Lucas S."/>
            <person name="Lapidus A."/>
            <person name="Hammon N."/>
            <person name="Deshpande S."/>
            <person name="Nolan M."/>
            <person name="Cheng J.F."/>
            <person name="Pitluck S."/>
            <person name="Liolios K."/>
            <person name="Pagani I."/>
            <person name="Mikhailova N."/>
            <person name="Ivanova N."/>
            <person name="Mavromatis K."/>
            <person name="Pati A."/>
            <person name="Tapia R."/>
            <person name="Han C."/>
            <person name="Goodwin L."/>
            <person name="Chen A."/>
            <person name="Palaniappan K."/>
            <person name="Land M."/>
            <person name="Hauser L."/>
            <person name="Chang Y.J."/>
            <person name="Jeffries C.D."/>
            <person name="Brambilla E.M."/>
            <person name="Kopitz M."/>
            <person name="Rohde M."/>
            <person name="Goker M."/>
            <person name="Tindall B.J."/>
            <person name="Detter J.C."/>
            <person name="Woyke T."/>
            <person name="Bristow J."/>
            <person name="Eisen J.A."/>
            <person name="Markowitz V."/>
            <person name="Hugenholtz P."/>
            <person name="Klenk H.P."/>
            <person name="Kyrpides N.C."/>
        </authorList>
    </citation>
    <scope>NUCLEOTIDE SEQUENCE [LARGE SCALE GENOMIC DNA]</scope>
    <source>
        <strain evidence="14">ATCC 43766 / DSM 16922 / JCM 21250 / NBRC 16016 / NCTC 11634 / CL345/78</strain>
    </source>
</reference>
<keyword evidence="6 10" id="KW-0573">Peptidoglycan synthesis</keyword>
<evidence type="ECO:0000313" key="13">
    <source>
        <dbReference type="EMBL" id="ADX67399.1"/>
    </source>
</evidence>
<evidence type="ECO:0000256" key="4">
    <source>
        <dbReference type="ARBA" id="ARBA00022679"/>
    </source>
</evidence>
<feature type="binding site" evidence="10">
    <location>
        <begin position="18"/>
        <end position="20"/>
    </location>
    <ligand>
        <name>UDP-N-acetyl-alpha-D-glucosamine</name>
        <dbReference type="ChEBI" id="CHEBI:57705"/>
    </ligand>
</feature>
<dbReference type="InterPro" id="IPR004276">
    <property type="entry name" value="GlycoTrans_28_N"/>
</dbReference>
<evidence type="ECO:0000259" key="11">
    <source>
        <dbReference type="Pfam" id="PF03033"/>
    </source>
</evidence>
<keyword evidence="5 10" id="KW-0133">Cell shape</keyword>
<comment type="pathway">
    <text evidence="10">Cell wall biogenesis; peptidoglycan biosynthesis.</text>
</comment>
<keyword evidence="4 10" id="KW-0808">Transferase</keyword>
<name>F0P052_WEEVC</name>
<evidence type="ECO:0000256" key="8">
    <source>
        <dbReference type="ARBA" id="ARBA00023306"/>
    </source>
</evidence>
<dbReference type="EMBL" id="CP002455">
    <property type="protein sequence ID" value="ADX67399.1"/>
    <property type="molecule type" value="Genomic_DNA"/>
</dbReference>
<comment type="function">
    <text evidence="10">Cell wall formation. Catalyzes the transfer of a GlcNAc subunit on undecaprenyl-pyrophosphoryl-MurNAc-pentapeptide (lipid intermediate I) to form undecaprenyl-pyrophosphoryl-MurNAc-(pentapeptide)GlcNAc (lipid intermediate II).</text>
</comment>
<sequence>MKKSSKISPRILISGGGTGGHIYPAIAIADEIKRRLPDAAILFVGADGRMEMEKVPKIGYTIKGLPIVGFDRGNLLANVNFPIKLMKSLLLAKKIRKEFQPDIAVGTGGYASGPMLWEVGKHKIPYVLQEQNSYPGVTNKLLMRKASAICTAYEEIPQFPKEKTHYTGNPIRVDMFQNLPDREESIRKFHLDPTKPTVLSVGGSQGSRAINNAWLANINQLAQSGVQLIWQTGKLDYNSIKEKLGDGYPMIHLAEFIYDMQDAYAAADTIVSRAGAMAISELEMVGKSVVLIPLPTAAEDHQTKNAQALVEADAALMLSDEQAKTRLVTEVLLLANDKEKQKRLGENINKLAKPNATKEIVDIVLGLI</sequence>
<evidence type="ECO:0000256" key="6">
    <source>
        <dbReference type="ARBA" id="ARBA00022984"/>
    </source>
</evidence>
<dbReference type="HAMAP" id="MF_00033">
    <property type="entry name" value="MurG"/>
    <property type="match status" value="1"/>
</dbReference>